<feature type="transmembrane region" description="Helical" evidence="10">
    <location>
        <begin position="20"/>
        <end position="39"/>
    </location>
</feature>
<evidence type="ECO:0000256" key="7">
    <source>
        <dbReference type="ARBA" id="ARBA00023136"/>
    </source>
</evidence>
<sequence>MANLLGSLLKIIYDIIGNYGISIIVFTVVVKLILLPLTMTQTKSMKSMQEINPKIQELKEKYKDNPEKMNQKTMELYKEYKVNPLAGCLPLLIQFPILIGLFNALRNPTVYVFPNEEAYLAADTAFLWMSNLASPDVIFLGGIAIPFILPILAAITTYFQSAMMSPKGAKKDSSQTMMLYLFPVMMLFWGRTFPAGLLLYWVAGNVFQIVQQSVLAKRPAKTKEAIK</sequence>
<evidence type="ECO:0000256" key="8">
    <source>
        <dbReference type="ARBA" id="ARBA00023186"/>
    </source>
</evidence>
<dbReference type="InterPro" id="IPR047196">
    <property type="entry name" value="YidC_ALB_C"/>
</dbReference>
<keyword evidence="8" id="KW-0143">Chaperone</keyword>
<evidence type="ECO:0000256" key="5">
    <source>
        <dbReference type="ARBA" id="ARBA00022927"/>
    </source>
</evidence>
<evidence type="ECO:0000313" key="13">
    <source>
        <dbReference type="Proteomes" id="UP001314903"/>
    </source>
</evidence>
<evidence type="ECO:0000256" key="4">
    <source>
        <dbReference type="ARBA" id="ARBA00022692"/>
    </source>
</evidence>
<dbReference type="PANTHER" id="PTHR12428:SF65">
    <property type="entry name" value="CYTOCHROME C OXIDASE ASSEMBLY PROTEIN COX18, MITOCHONDRIAL"/>
    <property type="match status" value="1"/>
</dbReference>
<dbReference type="PRINTS" id="PR01900">
    <property type="entry name" value="YIDCPROTEIN"/>
</dbReference>
<keyword evidence="3" id="KW-1003">Cell membrane</keyword>
<dbReference type="InterPro" id="IPR028055">
    <property type="entry name" value="YidC/Oxa/ALB_C"/>
</dbReference>
<keyword evidence="7 10" id="KW-0472">Membrane</keyword>
<keyword evidence="2" id="KW-0813">Transport</keyword>
<evidence type="ECO:0000256" key="1">
    <source>
        <dbReference type="ARBA" id="ARBA00004651"/>
    </source>
</evidence>
<comment type="similarity">
    <text evidence="9">Belongs to the OXA1/ALB3/YidC family.</text>
</comment>
<dbReference type="CDD" id="cd20070">
    <property type="entry name" value="5TM_YidC_Alb3"/>
    <property type="match status" value="1"/>
</dbReference>
<comment type="subcellular location">
    <subcellularLocation>
        <location evidence="1">Cell membrane</location>
        <topology evidence="1">Multi-pass membrane protein</topology>
    </subcellularLocation>
    <subcellularLocation>
        <location evidence="9">Membrane</location>
        <topology evidence="9">Multi-pass membrane protein</topology>
    </subcellularLocation>
</comment>
<dbReference type="InterPro" id="IPR001708">
    <property type="entry name" value="YidC/ALB3/OXA1/COX18"/>
</dbReference>
<accession>A0ABS4KL93</accession>
<dbReference type="EMBL" id="JAGGLI010000032">
    <property type="protein sequence ID" value="MBP2028559.1"/>
    <property type="molecule type" value="Genomic_DNA"/>
</dbReference>
<keyword evidence="6 10" id="KW-1133">Transmembrane helix</keyword>
<protein>
    <submittedName>
        <fullName evidence="12">YidC/Oxa1 family membrane protein insertase</fullName>
    </submittedName>
</protein>
<dbReference type="Pfam" id="PF02096">
    <property type="entry name" value="60KD_IMP"/>
    <property type="match status" value="1"/>
</dbReference>
<dbReference type="RefSeq" id="WP_245330887.1">
    <property type="nucleotide sequence ID" value="NZ_JAGGLI010000032.1"/>
</dbReference>
<evidence type="ECO:0000259" key="11">
    <source>
        <dbReference type="Pfam" id="PF02096"/>
    </source>
</evidence>
<evidence type="ECO:0000256" key="3">
    <source>
        <dbReference type="ARBA" id="ARBA00022475"/>
    </source>
</evidence>
<feature type="transmembrane region" description="Helical" evidence="10">
    <location>
        <begin position="137"/>
        <end position="159"/>
    </location>
</feature>
<keyword evidence="4 9" id="KW-0812">Transmembrane</keyword>
<reference evidence="12 13" key="1">
    <citation type="submission" date="2021-03" db="EMBL/GenBank/DDBJ databases">
        <title>Genomic Encyclopedia of Type Strains, Phase IV (KMG-IV): sequencing the most valuable type-strain genomes for metagenomic binning, comparative biology and taxonomic classification.</title>
        <authorList>
            <person name="Goeker M."/>
        </authorList>
    </citation>
    <scope>NUCLEOTIDE SEQUENCE [LARGE SCALE GENOMIC DNA]</scope>
    <source>
        <strain evidence="12 13">DSM 27512</strain>
    </source>
</reference>
<name>A0ABS4KL93_9FIRM</name>
<organism evidence="12 13">
    <name type="scientific">Acetoanaerobium pronyense</name>
    <dbReference type="NCBI Taxonomy" id="1482736"/>
    <lineage>
        <taxon>Bacteria</taxon>
        <taxon>Bacillati</taxon>
        <taxon>Bacillota</taxon>
        <taxon>Clostridia</taxon>
        <taxon>Peptostreptococcales</taxon>
        <taxon>Filifactoraceae</taxon>
        <taxon>Acetoanaerobium</taxon>
    </lineage>
</organism>
<evidence type="ECO:0000256" key="10">
    <source>
        <dbReference type="SAM" id="Phobius"/>
    </source>
</evidence>
<dbReference type="PANTHER" id="PTHR12428">
    <property type="entry name" value="OXA1"/>
    <property type="match status" value="1"/>
</dbReference>
<keyword evidence="5" id="KW-0653">Protein transport</keyword>
<feature type="transmembrane region" description="Helical" evidence="10">
    <location>
        <begin position="179"/>
        <end position="203"/>
    </location>
</feature>
<evidence type="ECO:0000313" key="12">
    <source>
        <dbReference type="EMBL" id="MBP2028559.1"/>
    </source>
</evidence>
<gene>
    <name evidence="12" type="ORF">J2Z35_002385</name>
</gene>
<comment type="caution">
    <text evidence="12">The sequence shown here is derived from an EMBL/GenBank/DDBJ whole genome shotgun (WGS) entry which is preliminary data.</text>
</comment>
<evidence type="ECO:0000256" key="2">
    <source>
        <dbReference type="ARBA" id="ARBA00022448"/>
    </source>
</evidence>
<keyword evidence="13" id="KW-1185">Reference proteome</keyword>
<feature type="transmembrane region" description="Helical" evidence="10">
    <location>
        <begin position="82"/>
        <end position="105"/>
    </location>
</feature>
<feature type="domain" description="Membrane insertase YidC/Oxa/ALB C-terminal" evidence="11">
    <location>
        <begin position="19"/>
        <end position="215"/>
    </location>
</feature>
<dbReference type="NCBIfam" id="TIGR03592">
    <property type="entry name" value="yidC_oxa1_cterm"/>
    <property type="match status" value="1"/>
</dbReference>
<evidence type="ECO:0000256" key="6">
    <source>
        <dbReference type="ARBA" id="ARBA00022989"/>
    </source>
</evidence>
<dbReference type="Proteomes" id="UP001314903">
    <property type="component" value="Unassembled WGS sequence"/>
</dbReference>
<evidence type="ECO:0000256" key="9">
    <source>
        <dbReference type="RuleBase" id="RU003945"/>
    </source>
</evidence>
<proteinExistence type="inferred from homology"/>